<dbReference type="AlphaFoldDB" id="A0A9Q3P2Y3"/>
<protein>
    <submittedName>
        <fullName evidence="1">Uncharacterized protein</fullName>
    </submittedName>
</protein>
<dbReference type="EMBL" id="AVOT02053605">
    <property type="protein sequence ID" value="MBW0548389.1"/>
    <property type="molecule type" value="Genomic_DNA"/>
</dbReference>
<comment type="caution">
    <text evidence="1">The sequence shown here is derived from an EMBL/GenBank/DDBJ whole genome shotgun (WGS) entry which is preliminary data.</text>
</comment>
<dbReference type="Proteomes" id="UP000765509">
    <property type="component" value="Unassembled WGS sequence"/>
</dbReference>
<sequence>MPKQISVVSSNRDTYKEEIVTNQLGEANINPELSPKMRKELIDVLFMYKNAFSSYNKSFGTIRGNEVYITLDIDRPYPPVLKSRAYQASPRAKEAMEKNIQ</sequence>
<reference evidence="1" key="1">
    <citation type="submission" date="2021-03" db="EMBL/GenBank/DDBJ databases">
        <title>Draft genome sequence of rust myrtle Austropuccinia psidii MF-1, a brazilian biotype.</title>
        <authorList>
            <person name="Quecine M.C."/>
            <person name="Pachon D.M.R."/>
            <person name="Bonatelli M.L."/>
            <person name="Correr F.H."/>
            <person name="Franceschini L.M."/>
            <person name="Leite T.F."/>
            <person name="Margarido G.R.A."/>
            <person name="Almeida C.A."/>
            <person name="Ferrarezi J.A."/>
            <person name="Labate C.A."/>
        </authorList>
    </citation>
    <scope>NUCLEOTIDE SEQUENCE</scope>
    <source>
        <strain evidence="1">MF-1</strain>
    </source>
</reference>
<gene>
    <name evidence="1" type="ORF">O181_088104</name>
</gene>
<name>A0A9Q3P2Y3_9BASI</name>
<evidence type="ECO:0000313" key="1">
    <source>
        <dbReference type="EMBL" id="MBW0548389.1"/>
    </source>
</evidence>
<proteinExistence type="predicted"/>
<evidence type="ECO:0000313" key="2">
    <source>
        <dbReference type="Proteomes" id="UP000765509"/>
    </source>
</evidence>
<accession>A0A9Q3P2Y3</accession>
<dbReference type="OrthoDB" id="3068303at2759"/>
<keyword evidence="2" id="KW-1185">Reference proteome</keyword>
<organism evidence="1 2">
    <name type="scientific">Austropuccinia psidii MF-1</name>
    <dbReference type="NCBI Taxonomy" id="1389203"/>
    <lineage>
        <taxon>Eukaryota</taxon>
        <taxon>Fungi</taxon>
        <taxon>Dikarya</taxon>
        <taxon>Basidiomycota</taxon>
        <taxon>Pucciniomycotina</taxon>
        <taxon>Pucciniomycetes</taxon>
        <taxon>Pucciniales</taxon>
        <taxon>Sphaerophragmiaceae</taxon>
        <taxon>Austropuccinia</taxon>
    </lineage>
</organism>